<reference evidence="10 11" key="1">
    <citation type="journal article" date="2013" name="Int. J. Syst. Evol. Microbiol.">
        <title>Ilumatobacter nonamiense sp. nov. and Ilumatobacter coccineum sp. nov., isolated from seashore sand.</title>
        <authorList>
            <person name="Matsumoto A."/>
            <person name="Kasai H."/>
            <person name="Matsuo Y."/>
            <person name="Shizuri Y."/>
            <person name="Ichikawa N."/>
            <person name="Fujita N."/>
            <person name="Omura S."/>
            <person name="Takahashi Y."/>
        </authorList>
    </citation>
    <scope>NUCLEOTIDE SEQUENCE [LARGE SCALE GENOMIC DNA]</scope>
    <source>
        <strain evidence="11">NBRC 103263 / KCTC 29153 / YM16-304</strain>
    </source>
</reference>
<dbReference type="CDD" id="cd18808">
    <property type="entry name" value="SF1_C_Upf1"/>
    <property type="match status" value="1"/>
</dbReference>
<evidence type="ECO:0000259" key="9">
    <source>
        <dbReference type="SMART" id="SM00382"/>
    </source>
</evidence>
<dbReference type="InterPro" id="IPR041679">
    <property type="entry name" value="DNA2/NAM7-like_C"/>
</dbReference>
<dbReference type="Gene3D" id="3.90.320.10">
    <property type="match status" value="1"/>
</dbReference>
<dbReference type="InterPro" id="IPR038726">
    <property type="entry name" value="PDDEXK_AddAB-type"/>
</dbReference>
<dbReference type="EMBL" id="AP012057">
    <property type="protein sequence ID" value="BAN00745.1"/>
    <property type="molecule type" value="Genomic_DNA"/>
</dbReference>
<dbReference type="Proteomes" id="UP000011863">
    <property type="component" value="Chromosome"/>
</dbReference>
<evidence type="ECO:0000256" key="8">
    <source>
        <dbReference type="ARBA" id="ARBA00023204"/>
    </source>
</evidence>
<evidence type="ECO:0000256" key="7">
    <source>
        <dbReference type="ARBA" id="ARBA00022840"/>
    </source>
</evidence>
<dbReference type="InterPro" id="IPR027417">
    <property type="entry name" value="P-loop_NTPase"/>
</dbReference>
<proteinExistence type="predicted"/>
<dbReference type="InterPro" id="IPR038720">
    <property type="entry name" value="YprB_RNase_H-like_dom"/>
</dbReference>
<dbReference type="Pfam" id="PF13604">
    <property type="entry name" value="AAA_30"/>
    <property type="match status" value="1"/>
</dbReference>
<keyword evidence="3" id="KW-0227">DNA damage</keyword>
<dbReference type="InterPro" id="IPR012337">
    <property type="entry name" value="RNaseH-like_sf"/>
</dbReference>
<dbReference type="InterPro" id="IPR050534">
    <property type="entry name" value="Coronavir_polyprotein_1ab"/>
</dbReference>
<organism evidence="10 11">
    <name type="scientific">Ilumatobacter coccineus (strain NBRC 103263 / KCTC 29153 / YM16-304)</name>
    <dbReference type="NCBI Taxonomy" id="1313172"/>
    <lineage>
        <taxon>Bacteria</taxon>
        <taxon>Bacillati</taxon>
        <taxon>Actinomycetota</taxon>
        <taxon>Acidimicrobiia</taxon>
        <taxon>Acidimicrobiales</taxon>
        <taxon>Ilumatobacteraceae</taxon>
        <taxon>Ilumatobacter</taxon>
    </lineage>
</organism>
<evidence type="ECO:0000256" key="5">
    <source>
        <dbReference type="ARBA" id="ARBA00022806"/>
    </source>
</evidence>
<keyword evidence="7" id="KW-0067">ATP-binding</keyword>
<dbReference type="Pfam" id="PF12705">
    <property type="entry name" value="PDDEXK_1"/>
    <property type="match status" value="1"/>
</dbReference>
<dbReference type="SUPFAM" id="SSF53098">
    <property type="entry name" value="Ribonuclease H-like"/>
    <property type="match status" value="1"/>
</dbReference>
<feature type="domain" description="AAA+ ATPase" evidence="9">
    <location>
        <begin position="720"/>
        <end position="896"/>
    </location>
</feature>
<dbReference type="PANTHER" id="PTHR43788">
    <property type="entry name" value="DNA2/NAM7 HELICASE FAMILY MEMBER"/>
    <property type="match status" value="1"/>
</dbReference>
<dbReference type="InterPro" id="IPR047187">
    <property type="entry name" value="SF1_C_Upf1"/>
</dbReference>
<dbReference type="GO" id="GO:0005524">
    <property type="term" value="F:ATP binding"/>
    <property type="evidence" value="ECO:0007669"/>
    <property type="project" value="UniProtKB-KW"/>
</dbReference>
<dbReference type="InterPro" id="IPR003593">
    <property type="entry name" value="AAA+_ATPase"/>
</dbReference>
<dbReference type="Pfam" id="PF13482">
    <property type="entry name" value="RNase_H_2"/>
    <property type="match status" value="1"/>
</dbReference>
<keyword evidence="8" id="KW-0234">DNA repair</keyword>
<gene>
    <name evidence="10" type="ORF">YM304_04310</name>
</gene>
<dbReference type="GO" id="GO:0043139">
    <property type="term" value="F:5'-3' DNA helicase activity"/>
    <property type="evidence" value="ECO:0007669"/>
    <property type="project" value="TreeGrafter"/>
</dbReference>
<dbReference type="NCBIfam" id="TIGR03491">
    <property type="entry name" value="TM0106 family RecB-like putative nuclease"/>
    <property type="match status" value="1"/>
</dbReference>
<dbReference type="SUPFAM" id="SSF52540">
    <property type="entry name" value="P-loop containing nucleoside triphosphate hydrolases"/>
    <property type="match status" value="1"/>
</dbReference>
<keyword evidence="1" id="KW-0540">Nuclease</keyword>
<dbReference type="GO" id="GO:0004527">
    <property type="term" value="F:exonuclease activity"/>
    <property type="evidence" value="ECO:0007669"/>
    <property type="project" value="UniProtKB-KW"/>
</dbReference>
<keyword evidence="2" id="KW-0547">Nucleotide-binding</keyword>
<dbReference type="SMART" id="SM00382">
    <property type="entry name" value="AAA"/>
    <property type="match status" value="1"/>
</dbReference>
<evidence type="ECO:0000256" key="2">
    <source>
        <dbReference type="ARBA" id="ARBA00022741"/>
    </source>
</evidence>
<dbReference type="InterPro" id="IPR019993">
    <property type="entry name" value="RecB_nuclease_TM0106_put"/>
</dbReference>
<dbReference type="AlphaFoldDB" id="A0A6C7E6B7"/>
<evidence type="ECO:0000256" key="4">
    <source>
        <dbReference type="ARBA" id="ARBA00022801"/>
    </source>
</evidence>
<protein>
    <recommendedName>
        <fullName evidence="9">AAA+ ATPase domain-containing protein</fullName>
    </recommendedName>
</protein>
<keyword evidence="11" id="KW-1185">Reference proteome</keyword>
<dbReference type="PANTHER" id="PTHR43788:SF8">
    <property type="entry name" value="DNA-BINDING PROTEIN SMUBP-2"/>
    <property type="match status" value="1"/>
</dbReference>
<evidence type="ECO:0000256" key="3">
    <source>
        <dbReference type="ARBA" id="ARBA00022763"/>
    </source>
</evidence>
<sequence length="1102" mass="121750">MVALISPSKISAWLECTHTFTLHRLVESGELTFERGGLGEMANMLMAKGQAHEDAVLARYEAAGKSIFRVPEQERGESFEAWVARVGNPMADGWDVIYQMPLVHDGVRGVADFLIRVDDHYEAVDAKLARAEAKPGHVLQLCFYADAVEALTGARGEHIHLELGSGVLETIRLAEVDPYWRRIRGALWRALEKPSKTVAEKCSHCDFCEFHQVCNDEWRAADSLVFVAGARRADRDALAASDIDTMAALANATRAPADVDPDRFAKLADQARLQIESRGAEGGRPVFEPLVDASGWAELPEPDEGDIFLDFEGHPFWSPEEGLFFLFGLIQRVSSDPEDWEFVEFWAHDRDEEAAATAALIDHIVARRAEYPGMHVYHYNHTERTSLQRLTTDHGVRELVLEQLIATGAFVDLFPIVTGSIMLGAESYGLKHVELLTEYERGHDIDQGAGAVVEYERWMTDADPETLRRIADYNEDDVRATRDVRDWLVAQRPADAAWRPAVLDVIEHDEERDQRIEALHAFGPGTPEHLMGDLLGYWRRERRAVAADVYRLAVADVADRREAPSAIVDLEFQELEDQFNARGKKRKWPAAVFTFPEQPIDLDIGRGSDLIVALSEQEWVFYKVEAIDHDARELRLTWTRDHQESGAMPTSLVHWVWFNEGAKLDALETLGDQMLAGAANSPAHALLRREPPRFTAGHGPASGVFAPDVADISQWAQHLDVSVVPVQGPPGTGKTYTGARLIRALVKSGKRVGVTAMSHLAIENLMRAVVEHFVEEGDLDGLRAVHKNNGGHVESISYVNDNASVADGPYDIIGGTSWLFASTAMRNAPVDVLVVDEAGQLGLADTMAAAISASSVILLGDPQQLPQVSQATHPNGSGASALSHLLDGEATIGPDRGVFLDTTWRMHSDVSGFISDITYEGRLGVDPSCDAQSTEIGGTGLRWLRATHNGCSTSSEVEAQLIAEKIRWLMNTPWTDQYGNVEKLRPKDFMVVAPYNDQVHLIDEVFSSHKRLAKVDVGTVDKFQGREAAVVFFSMATSSSDQMSRAADFLFSRNRLNVAISRARCLAYLVCTESLLSTRAKSVDDMKLIGSLCAFVERADEV</sequence>
<evidence type="ECO:0000256" key="6">
    <source>
        <dbReference type="ARBA" id="ARBA00022839"/>
    </source>
</evidence>
<keyword evidence="6" id="KW-0269">Exonuclease</keyword>
<evidence type="ECO:0000313" key="11">
    <source>
        <dbReference type="Proteomes" id="UP000011863"/>
    </source>
</evidence>
<dbReference type="KEGG" id="aym:YM304_04310"/>
<evidence type="ECO:0000256" key="1">
    <source>
        <dbReference type="ARBA" id="ARBA00022722"/>
    </source>
</evidence>
<dbReference type="GO" id="GO:0006281">
    <property type="term" value="P:DNA repair"/>
    <property type="evidence" value="ECO:0007669"/>
    <property type="project" value="UniProtKB-KW"/>
</dbReference>
<dbReference type="CDD" id="cd17934">
    <property type="entry name" value="DEXXQc_Upf1-like"/>
    <property type="match status" value="1"/>
</dbReference>
<dbReference type="Gene3D" id="3.40.50.300">
    <property type="entry name" value="P-loop containing nucleotide triphosphate hydrolases"/>
    <property type="match status" value="2"/>
</dbReference>
<dbReference type="Pfam" id="PF13087">
    <property type="entry name" value="AAA_12"/>
    <property type="match status" value="1"/>
</dbReference>
<evidence type="ECO:0000313" key="10">
    <source>
        <dbReference type="EMBL" id="BAN00745.1"/>
    </source>
</evidence>
<accession>A0A6C7E6B7</accession>
<keyword evidence="4" id="KW-0378">Hydrolase</keyword>
<keyword evidence="5" id="KW-0347">Helicase</keyword>
<dbReference type="RefSeq" id="WP_015439993.1">
    <property type="nucleotide sequence ID" value="NC_020520.1"/>
</dbReference>
<name>A0A6C7E6B7_ILUCY</name>
<dbReference type="InterPro" id="IPR011604">
    <property type="entry name" value="PDDEXK-like_dom_sf"/>
</dbReference>